<evidence type="ECO:0000313" key="1">
    <source>
        <dbReference type="EMBL" id="CAG7720083.1"/>
    </source>
</evidence>
<gene>
    <name evidence="1" type="ORF">AFUS01_LOCUS9372</name>
</gene>
<dbReference type="EMBL" id="CAJVCH010067181">
    <property type="protein sequence ID" value="CAG7720083.1"/>
    <property type="molecule type" value="Genomic_DNA"/>
</dbReference>
<organism evidence="1 2">
    <name type="scientific">Allacma fusca</name>
    <dbReference type="NCBI Taxonomy" id="39272"/>
    <lineage>
        <taxon>Eukaryota</taxon>
        <taxon>Metazoa</taxon>
        <taxon>Ecdysozoa</taxon>
        <taxon>Arthropoda</taxon>
        <taxon>Hexapoda</taxon>
        <taxon>Collembola</taxon>
        <taxon>Symphypleona</taxon>
        <taxon>Sminthuridae</taxon>
        <taxon>Allacma</taxon>
    </lineage>
</organism>
<dbReference type="Proteomes" id="UP000708208">
    <property type="component" value="Unassembled WGS sequence"/>
</dbReference>
<name>A0A8J2K677_9HEXA</name>
<comment type="caution">
    <text evidence="1">The sequence shown here is derived from an EMBL/GenBank/DDBJ whole genome shotgun (WGS) entry which is preliminary data.</text>
</comment>
<protein>
    <submittedName>
        <fullName evidence="1">Uncharacterized protein</fullName>
    </submittedName>
</protein>
<dbReference type="AlphaFoldDB" id="A0A8J2K677"/>
<sequence length="378" mass="42094">MLRKLRKLKVGFGPEKLCQQRSSCHWKCLSTEVVGKVERILTLVKERDGLCQYIPHIEYLVGTNRKAFGGDSVGACLDISDKTQLILQSSHPVRFIIEREIKSLGDDDNLMLKYQDWVALFGRSLQTPLQNSFLGSHPEVKRSFQERLCNIATASECGMFSSDVHQTVVKSSPVLLDIVRGVEDFAYSSFVSSLMDWEIGYPILPNEIATLEDWIAYGIKASGYFTGGLNAAHTFTTAQNSRARGKGLEGPLEAGDVASLNAFVSRLALTLKAIGDMKAFEQMGGSTPFLFISLPAILFQLRRPEAFREFRNVNYKVDQGRVLEMQQKIAESEAMPETRKLISEFSASAVKAFEVIGVDPFYSQVVVDLLDAVSNLEE</sequence>
<evidence type="ECO:0000313" key="2">
    <source>
        <dbReference type="Proteomes" id="UP000708208"/>
    </source>
</evidence>
<reference evidence="1" key="1">
    <citation type="submission" date="2021-06" db="EMBL/GenBank/DDBJ databases">
        <authorList>
            <person name="Hodson N. C."/>
            <person name="Mongue J. A."/>
            <person name="Jaron S. K."/>
        </authorList>
    </citation>
    <scope>NUCLEOTIDE SEQUENCE</scope>
</reference>
<accession>A0A8J2K677</accession>
<dbReference type="OrthoDB" id="8251390at2759"/>
<keyword evidence="2" id="KW-1185">Reference proteome</keyword>
<proteinExistence type="predicted"/>